<evidence type="ECO:0000256" key="1">
    <source>
        <dbReference type="SAM" id="MobiDB-lite"/>
    </source>
</evidence>
<protein>
    <submittedName>
        <fullName evidence="2">Uncharacterized protein</fullName>
    </submittedName>
</protein>
<reference evidence="2 3" key="1">
    <citation type="journal article" date="2019" name="Commun. Biol.">
        <title>The bagworm genome reveals a unique fibroin gene that provides high tensile strength.</title>
        <authorList>
            <person name="Kono N."/>
            <person name="Nakamura H."/>
            <person name="Ohtoshi R."/>
            <person name="Tomita M."/>
            <person name="Numata K."/>
            <person name="Arakawa K."/>
        </authorList>
    </citation>
    <scope>NUCLEOTIDE SEQUENCE [LARGE SCALE GENOMIC DNA]</scope>
</reference>
<feature type="region of interest" description="Disordered" evidence="1">
    <location>
        <begin position="1"/>
        <end position="20"/>
    </location>
</feature>
<keyword evidence="3" id="KW-1185">Reference proteome</keyword>
<feature type="region of interest" description="Disordered" evidence="1">
    <location>
        <begin position="41"/>
        <end position="67"/>
    </location>
</feature>
<dbReference type="EMBL" id="BGZK01001476">
    <property type="protein sequence ID" value="GBP80699.1"/>
    <property type="molecule type" value="Genomic_DNA"/>
</dbReference>
<evidence type="ECO:0000313" key="3">
    <source>
        <dbReference type="Proteomes" id="UP000299102"/>
    </source>
</evidence>
<sequence>MNTRRAHMAPRRKVKQTKNKGLRRVENSRFDGLALSGRAKTATGHPALPFSAKSHIHNPGSELTNKGDCDEKGRFSVFISNLR</sequence>
<dbReference type="Proteomes" id="UP000299102">
    <property type="component" value="Unassembled WGS sequence"/>
</dbReference>
<name>A0A4C1Z1I4_EUMVA</name>
<gene>
    <name evidence="2" type="ORF">EVAR_59076_1</name>
</gene>
<dbReference type="AlphaFoldDB" id="A0A4C1Z1I4"/>
<proteinExistence type="predicted"/>
<accession>A0A4C1Z1I4</accession>
<comment type="caution">
    <text evidence="2">The sequence shown here is derived from an EMBL/GenBank/DDBJ whole genome shotgun (WGS) entry which is preliminary data.</text>
</comment>
<organism evidence="2 3">
    <name type="scientific">Eumeta variegata</name>
    <name type="common">Bagworm moth</name>
    <name type="synonym">Eumeta japonica</name>
    <dbReference type="NCBI Taxonomy" id="151549"/>
    <lineage>
        <taxon>Eukaryota</taxon>
        <taxon>Metazoa</taxon>
        <taxon>Ecdysozoa</taxon>
        <taxon>Arthropoda</taxon>
        <taxon>Hexapoda</taxon>
        <taxon>Insecta</taxon>
        <taxon>Pterygota</taxon>
        <taxon>Neoptera</taxon>
        <taxon>Endopterygota</taxon>
        <taxon>Lepidoptera</taxon>
        <taxon>Glossata</taxon>
        <taxon>Ditrysia</taxon>
        <taxon>Tineoidea</taxon>
        <taxon>Psychidae</taxon>
        <taxon>Oiketicinae</taxon>
        <taxon>Eumeta</taxon>
    </lineage>
</organism>
<evidence type="ECO:0000313" key="2">
    <source>
        <dbReference type="EMBL" id="GBP80699.1"/>
    </source>
</evidence>